<protein>
    <recommendedName>
        <fullName evidence="5">Phosphatidylserine decarboxylase</fullName>
    </recommendedName>
</protein>
<evidence type="ECO:0000313" key="3">
    <source>
        <dbReference type="EMBL" id="KAL3774937.1"/>
    </source>
</evidence>
<gene>
    <name evidence="3" type="ORF">ACHAW5_001299</name>
</gene>
<name>A0ABD3NIV2_9STRA</name>
<evidence type="ECO:0000313" key="4">
    <source>
        <dbReference type="Proteomes" id="UP001530315"/>
    </source>
</evidence>
<dbReference type="EMBL" id="JALLAZ020001440">
    <property type="protein sequence ID" value="KAL3774937.1"/>
    <property type="molecule type" value="Genomic_DNA"/>
</dbReference>
<comment type="caution">
    <text evidence="3">The sequence shown here is derived from an EMBL/GenBank/DDBJ whole genome shotgun (WGS) entry which is preliminary data.</text>
</comment>
<evidence type="ECO:0000256" key="1">
    <source>
        <dbReference type="ARBA" id="ARBA00022793"/>
    </source>
</evidence>
<organism evidence="3 4">
    <name type="scientific">Stephanodiscus triporus</name>
    <dbReference type="NCBI Taxonomy" id="2934178"/>
    <lineage>
        <taxon>Eukaryota</taxon>
        <taxon>Sar</taxon>
        <taxon>Stramenopiles</taxon>
        <taxon>Ochrophyta</taxon>
        <taxon>Bacillariophyta</taxon>
        <taxon>Coscinodiscophyceae</taxon>
        <taxon>Thalassiosirophycidae</taxon>
        <taxon>Stephanodiscales</taxon>
        <taxon>Stephanodiscaceae</taxon>
        <taxon>Stephanodiscus</taxon>
    </lineage>
</organism>
<dbReference type="Proteomes" id="UP001530315">
    <property type="component" value="Unassembled WGS sequence"/>
</dbReference>
<dbReference type="InterPro" id="IPR003817">
    <property type="entry name" value="PS_Dcarbxylase"/>
</dbReference>
<keyword evidence="4" id="KW-1185">Reference proteome</keyword>
<keyword evidence="2" id="KW-0456">Lyase</keyword>
<evidence type="ECO:0008006" key="5">
    <source>
        <dbReference type="Google" id="ProtNLM"/>
    </source>
</evidence>
<sequence length="341" mass="38106">MNFFAIGDVLARLLLAVLPRRISDRIRENTSPLEVYVLRDGTSRRDEPRMTLFEGVFATLLFDMALFGTSNPIINGIIRLFTTIQNSWDVPFASAHEATSKILDFCDRLGVQRRPWIWERKIDEYASLNDFFSRTYAPDHFPEIGTGRLVSPSCCKVLSYDDDDRMRSMLIKGCDYDASDIGLPEKDLDAYRKNRVILGYLSPKDYHRVHAPISGKCVHCKMEGIGSPSASVKFFGGKFNLLNENKRLVIVLEEEMSHDEEEEPLRVALVIIGGVGVNTITYDDAMVGKAIAKGQELSAFRAGGSAFALFTSKAVDAVQPLRKAAEQCMHVEVLVGETLAN</sequence>
<reference evidence="3 4" key="1">
    <citation type="submission" date="2024-10" db="EMBL/GenBank/DDBJ databases">
        <title>Updated reference genomes for cyclostephanoid diatoms.</title>
        <authorList>
            <person name="Roberts W.R."/>
            <person name="Alverson A.J."/>
        </authorList>
    </citation>
    <scope>NUCLEOTIDE SEQUENCE [LARGE SCALE GENOMIC DNA]</scope>
    <source>
        <strain evidence="3 4">AJA276-08</strain>
    </source>
</reference>
<accession>A0ABD3NIV2</accession>
<evidence type="ECO:0000256" key="2">
    <source>
        <dbReference type="ARBA" id="ARBA00023239"/>
    </source>
</evidence>
<keyword evidence="1" id="KW-0210">Decarboxylase</keyword>
<dbReference type="Pfam" id="PF02666">
    <property type="entry name" value="PS_Dcarbxylase"/>
    <property type="match status" value="1"/>
</dbReference>
<dbReference type="PANTHER" id="PTHR10067:SF6">
    <property type="entry name" value="PHOSPHATIDYLSERINE DECARBOXYLASE PROENZYME, MITOCHONDRIAL"/>
    <property type="match status" value="1"/>
</dbReference>
<dbReference type="GO" id="GO:0016831">
    <property type="term" value="F:carboxy-lyase activity"/>
    <property type="evidence" value="ECO:0007669"/>
    <property type="project" value="UniProtKB-KW"/>
</dbReference>
<dbReference type="PANTHER" id="PTHR10067">
    <property type="entry name" value="PHOSPHATIDYLSERINE DECARBOXYLASE"/>
    <property type="match status" value="1"/>
</dbReference>
<proteinExistence type="predicted"/>
<dbReference type="AlphaFoldDB" id="A0ABD3NIV2"/>